<dbReference type="Proteomes" id="UP000779809">
    <property type="component" value="Unassembled WGS sequence"/>
</dbReference>
<accession>A0A932EQ41</accession>
<keyword evidence="4 5" id="KW-0808">Transferase</keyword>
<dbReference type="Pfam" id="PF02441">
    <property type="entry name" value="Flavoprotein"/>
    <property type="match status" value="1"/>
</dbReference>
<dbReference type="NCBIfam" id="TIGR00421">
    <property type="entry name" value="ubiX_pad"/>
    <property type="match status" value="1"/>
</dbReference>
<feature type="binding site" evidence="5">
    <location>
        <begin position="17"/>
        <end position="19"/>
    </location>
    <ligand>
        <name>FMN</name>
        <dbReference type="ChEBI" id="CHEBI:58210"/>
    </ligand>
</feature>
<dbReference type="HAMAP" id="MF_01984">
    <property type="entry name" value="ubiX_pad"/>
    <property type="match status" value="1"/>
</dbReference>
<keyword evidence="1 5" id="KW-0637">Prenyltransferase</keyword>
<organism evidence="8 9">
    <name type="scientific">Candidatus Korobacter versatilis</name>
    <dbReference type="NCBI Taxonomy" id="658062"/>
    <lineage>
        <taxon>Bacteria</taxon>
        <taxon>Pseudomonadati</taxon>
        <taxon>Acidobacteriota</taxon>
        <taxon>Terriglobia</taxon>
        <taxon>Terriglobales</taxon>
        <taxon>Candidatus Korobacteraceae</taxon>
        <taxon>Candidatus Korobacter</taxon>
    </lineage>
</organism>
<sequence>MPAHLPGNVNITVAMTGASGSVFARELLLALERDGRVATVNFIASDNALRVLAEELGVKGRSNILPQLLGKGAPKKSKTHQQNNDDIGANVASGSYPSDAMVVIPCSMGTLAGIACGLASKLTERAADVCLKEQRPLILCVRETPLNKIHLQNMLRAADAGATIFPLIPTFYNRPKSAGEMAREFAARVLQHLGLRQPGAYRWKG</sequence>
<evidence type="ECO:0000256" key="3">
    <source>
        <dbReference type="ARBA" id="ARBA00022643"/>
    </source>
</evidence>
<evidence type="ECO:0000259" key="7">
    <source>
        <dbReference type="Pfam" id="PF02441"/>
    </source>
</evidence>
<dbReference type="EMBL" id="JACPNR010000011">
    <property type="protein sequence ID" value="MBI2678927.1"/>
    <property type="molecule type" value="Genomic_DNA"/>
</dbReference>
<evidence type="ECO:0000256" key="2">
    <source>
        <dbReference type="ARBA" id="ARBA00022630"/>
    </source>
</evidence>
<gene>
    <name evidence="5" type="primary">ubiX</name>
    <name evidence="8" type="ORF">HYX28_09105</name>
</gene>
<protein>
    <recommendedName>
        <fullName evidence="5">Flavin prenyltransferase UbiX</fullName>
        <ecNumber evidence="5">2.5.1.129</ecNumber>
    </recommendedName>
</protein>
<comment type="similarity">
    <text evidence="5">Belongs to the UbiX/PAD1 family.</text>
</comment>
<comment type="function">
    <text evidence="5">Flavin prenyltransferase that catalyzes the synthesis of the prenylated FMN cofactor (prenyl-FMN) for 4-hydroxy-3-polyprenylbenzoic acid decarboxylase UbiD. The prenyltransferase is metal-independent and links a dimethylallyl moiety from dimethylallyl monophosphate (DMAP) to the flavin N5 and C6 atoms of FMN.</text>
</comment>
<proteinExistence type="inferred from homology"/>
<dbReference type="SUPFAM" id="SSF52507">
    <property type="entry name" value="Homo-oligomeric flavin-containing Cys decarboxylases, HFCD"/>
    <property type="match status" value="1"/>
</dbReference>
<comment type="catalytic activity">
    <reaction evidence="5">
        <text>dimethylallyl phosphate + FMNH2 = prenylated FMNH2 + phosphate</text>
        <dbReference type="Rhea" id="RHEA:37743"/>
        <dbReference type="ChEBI" id="CHEBI:43474"/>
        <dbReference type="ChEBI" id="CHEBI:57618"/>
        <dbReference type="ChEBI" id="CHEBI:87467"/>
        <dbReference type="ChEBI" id="CHEBI:88052"/>
        <dbReference type="EC" id="2.5.1.129"/>
    </reaction>
</comment>
<feature type="binding site" evidence="5">
    <location>
        <position position="142"/>
    </location>
    <ligand>
        <name>FMN</name>
        <dbReference type="ChEBI" id="CHEBI:58210"/>
    </ligand>
</feature>
<dbReference type="Gene3D" id="3.40.50.1950">
    <property type="entry name" value="Flavin prenyltransferase-like"/>
    <property type="match status" value="1"/>
</dbReference>
<comment type="caution">
    <text evidence="8">The sequence shown here is derived from an EMBL/GenBank/DDBJ whole genome shotgun (WGS) entry which is preliminary data.</text>
</comment>
<dbReference type="InterPro" id="IPR004507">
    <property type="entry name" value="UbiX-like"/>
</dbReference>
<feature type="domain" description="Flavoprotein" evidence="7">
    <location>
        <begin position="10"/>
        <end position="187"/>
    </location>
</feature>
<evidence type="ECO:0000256" key="6">
    <source>
        <dbReference type="SAM" id="MobiDB-lite"/>
    </source>
</evidence>
<reference evidence="8" key="1">
    <citation type="submission" date="2020-07" db="EMBL/GenBank/DDBJ databases">
        <title>Huge and variable diversity of episymbiotic CPR bacteria and DPANN archaea in groundwater ecosystems.</title>
        <authorList>
            <person name="He C.Y."/>
            <person name="Keren R."/>
            <person name="Whittaker M."/>
            <person name="Farag I.F."/>
            <person name="Doudna J."/>
            <person name="Cate J.H.D."/>
            <person name="Banfield J.F."/>
        </authorList>
    </citation>
    <scope>NUCLEOTIDE SEQUENCE</scope>
    <source>
        <strain evidence="8">NC_groundwater_580_Pr5_B-0.1um_64_19</strain>
    </source>
</reference>
<dbReference type="AlphaFoldDB" id="A0A932EQ41"/>
<evidence type="ECO:0000313" key="8">
    <source>
        <dbReference type="EMBL" id="MBI2678927.1"/>
    </source>
</evidence>
<evidence type="ECO:0000256" key="4">
    <source>
        <dbReference type="ARBA" id="ARBA00022679"/>
    </source>
</evidence>
<name>A0A932EQ41_9BACT</name>
<keyword evidence="2 5" id="KW-0285">Flavoprotein</keyword>
<feature type="binding site" evidence="5">
    <location>
        <position position="188"/>
    </location>
    <ligand>
        <name>dimethylallyl phosphate</name>
        <dbReference type="ChEBI" id="CHEBI:88052"/>
    </ligand>
</feature>
<feature type="binding site" evidence="5">
    <location>
        <begin position="107"/>
        <end position="110"/>
    </location>
    <ligand>
        <name>FMN</name>
        <dbReference type="ChEBI" id="CHEBI:58210"/>
    </ligand>
</feature>
<feature type="binding site" evidence="5">
    <location>
        <position position="45"/>
    </location>
    <ligand>
        <name>FMN</name>
        <dbReference type="ChEBI" id="CHEBI:58210"/>
    </ligand>
</feature>
<dbReference type="GO" id="GO:0106141">
    <property type="term" value="F:flavin prenyltransferase activity"/>
    <property type="evidence" value="ECO:0007669"/>
    <property type="project" value="UniProtKB-EC"/>
</dbReference>
<dbReference type="InterPro" id="IPR003382">
    <property type="entry name" value="Flavoprotein"/>
</dbReference>
<feature type="region of interest" description="Disordered" evidence="6">
    <location>
        <begin position="70"/>
        <end position="90"/>
    </location>
</feature>
<comment type="caution">
    <text evidence="5">Lacks conserved residue(s) required for the propagation of feature annotation.</text>
</comment>
<dbReference type="EC" id="2.5.1.129" evidence="5"/>
<evidence type="ECO:0000256" key="5">
    <source>
        <dbReference type="HAMAP-Rule" id="MF_01984"/>
    </source>
</evidence>
<evidence type="ECO:0000313" key="9">
    <source>
        <dbReference type="Proteomes" id="UP000779809"/>
    </source>
</evidence>
<feature type="binding site" evidence="5">
    <location>
        <position position="172"/>
    </location>
    <ligand>
        <name>dimethylallyl phosphate</name>
        <dbReference type="ChEBI" id="CHEBI:88052"/>
    </ligand>
</feature>
<evidence type="ECO:0000256" key="1">
    <source>
        <dbReference type="ARBA" id="ARBA00022602"/>
    </source>
</evidence>
<dbReference type="InterPro" id="IPR036551">
    <property type="entry name" value="Flavin_trans-like"/>
</dbReference>
<keyword evidence="3 5" id="KW-0288">FMN</keyword>